<evidence type="ECO:0000313" key="1">
    <source>
        <dbReference type="EMBL" id="SHK52862.1"/>
    </source>
</evidence>
<protein>
    <submittedName>
        <fullName evidence="1">Stage V sporulation protein AE</fullName>
    </submittedName>
</protein>
<proteinExistence type="predicted"/>
<dbReference type="InterPro" id="IPR025914">
    <property type="entry name" value="SpoVAE"/>
</dbReference>
<name>A0A1M6T749_9FIRM</name>
<dbReference type="AlphaFoldDB" id="A0A1M6T749"/>
<reference evidence="1 2" key="1">
    <citation type="submission" date="2016-11" db="EMBL/GenBank/DDBJ databases">
        <authorList>
            <person name="Jaros S."/>
            <person name="Januszkiewicz K."/>
            <person name="Wedrychowicz H."/>
        </authorList>
    </citation>
    <scope>NUCLEOTIDE SEQUENCE [LARGE SCALE GENOMIC DNA]</scope>
    <source>
        <strain evidence="1 2">DSM 14501</strain>
    </source>
</reference>
<dbReference type="RefSeq" id="WP_072968604.1">
    <property type="nucleotide sequence ID" value="NZ_FRAJ01000024.1"/>
</dbReference>
<dbReference type="STRING" id="1121266.SAMN02745883_02260"/>
<accession>A0A1M6T749</accession>
<dbReference type="EMBL" id="FRAJ01000024">
    <property type="protein sequence ID" value="SHK52862.1"/>
    <property type="molecule type" value="Genomic_DNA"/>
</dbReference>
<keyword evidence="2" id="KW-1185">Reference proteome</keyword>
<dbReference type="Proteomes" id="UP000184082">
    <property type="component" value="Unassembled WGS sequence"/>
</dbReference>
<evidence type="ECO:0000313" key="2">
    <source>
        <dbReference type="Proteomes" id="UP000184082"/>
    </source>
</evidence>
<sequence length="198" mass="21350">MKQKRKVIIVTDGDSFAQRAVEIATSNIGGRCISRSAGNPTPLQGFEIVNLIKKAKHDPVVVMVDDKGDQKMGKGEQALKKIINHPDIDVIGVVAVASNTQFVNGVEVDFSITCDGKIIEGAVDKDGKKTNQNVLYGDTVDILRNSNIPVIVGIGDIGKMRGKDDCEIGAPIITKALEEIISRSGKINEAYEKSRGKY</sequence>
<gene>
    <name evidence="1" type="ORF">SAMN02745883_02260</name>
</gene>
<organism evidence="1 2">
    <name type="scientific">Caminicella sporogenes DSM 14501</name>
    <dbReference type="NCBI Taxonomy" id="1121266"/>
    <lineage>
        <taxon>Bacteria</taxon>
        <taxon>Bacillati</taxon>
        <taxon>Bacillota</taxon>
        <taxon>Clostridia</taxon>
        <taxon>Peptostreptococcales</taxon>
        <taxon>Caminicellaceae</taxon>
        <taxon>Caminicella</taxon>
    </lineage>
</organism>
<dbReference type="Pfam" id="PF14097">
    <property type="entry name" value="SpoVAE"/>
    <property type="match status" value="1"/>
</dbReference>